<evidence type="ECO:0000313" key="1">
    <source>
        <dbReference type="EMBL" id="RGD73830.1"/>
    </source>
</evidence>
<organism evidence="1 2">
    <name type="scientific">Anaerofustis stercorihominis</name>
    <dbReference type="NCBI Taxonomy" id="214853"/>
    <lineage>
        <taxon>Bacteria</taxon>
        <taxon>Bacillati</taxon>
        <taxon>Bacillota</taxon>
        <taxon>Clostridia</taxon>
        <taxon>Eubacteriales</taxon>
        <taxon>Eubacteriaceae</taxon>
        <taxon>Anaerofustis</taxon>
    </lineage>
</organism>
<dbReference type="RefSeq" id="WP_117532447.1">
    <property type="nucleotide sequence ID" value="NZ_QUSM01000004.1"/>
</dbReference>
<dbReference type="AlphaFoldDB" id="A0A3E3DX46"/>
<dbReference type="EMBL" id="QUSM01000004">
    <property type="protein sequence ID" value="RGD73830.1"/>
    <property type="molecule type" value="Genomic_DNA"/>
</dbReference>
<sequence>MVTITGTKKEVEQILSGVCSHTDINGNCVCDENCIQCKEGCIQAYGVELKITKPKRWKPKEGDDYYTFYEEYKARPYIDRLIWNYNIVDERNYEYGHVYKTEEEAQNSFIVFKTINENKMTIDEIDGWIADDGRKHIYCIKHGIGSNTIQIDYARSILEANTDYFKDKEIAQKVINECGKEALKKYYFKVVD</sequence>
<dbReference type="Proteomes" id="UP000261212">
    <property type="component" value="Unassembled WGS sequence"/>
</dbReference>
<gene>
    <name evidence="1" type="ORF">DW687_08625</name>
</gene>
<reference evidence="1 2" key="1">
    <citation type="submission" date="2018-08" db="EMBL/GenBank/DDBJ databases">
        <title>A genome reference for cultivated species of the human gut microbiota.</title>
        <authorList>
            <person name="Zou Y."/>
            <person name="Xue W."/>
            <person name="Luo G."/>
        </authorList>
    </citation>
    <scope>NUCLEOTIDE SEQUENCE [LARGE SCALE GENOMIC DNA]</scope>
    <source>
        <strain evidence="1 2">AM25-6</strain>
    </source>
</reference>
<accession>A0A3E3DX46</accession>
<name>A0A3E3DX46_9FIRM</name>
<protein>
    <submittedName>
        <fullName evidence="1">Uncharacterized protein</fullName>
    </submittedName>
</protein>
<comment type="caution">
    <text evidence="1">The sequence shown here is derived from an EMBL/GenBank/DDBJ whole genome shotgun (WGS) entry which is preliminary data.</text>
</comment>
<evidence type="ECO:0000313" key="2">
    <source>
        <dbReference type="Proteomes" id="UP000261212"/>
    </source>
</evidence>
<proteinExistence type="predicted"/>